<comment type="caution">
    <text evidence="1">The sequence shown here is derived from an EMBL/GenBank/DDBJ whole genome shotgun (WGS) entry which is preliminary data.</text>
</comment>
<dbReference type="AlphaFoldDB" id="X0X6L5"/>
<protein>
    <submittedName>
        <fullName evidence="1">Uncharacterized protein</fullName>
    </submittedName>
</protein>
<sequence>MSERIIRGGLLRWFNNSVTFNGKSIGSEKFLNQMVETLCITIDRRPKGRPRKIES</sequence>
<name>X0X6L5_9ZZZZ</name>
<organism evidence="1">
    <name type="scientific">marine sediment metagenome</name>
    <dbReference type="NCBI Taxonomy" id="412755"/>
    <lineage>
        <taxon>unclassified sequences</taxon>
        <taxon>metagenomes</taxon>
        <taxon>ecological metagenomes</taxon>
    </lineage>
</organism>
<dbReference type="EMBL" id="BARS01047331">
    <property type="protein sequence ID" value="GAG38874.1"/>
    <property type="molecule type" value="Genomic_DNA"/>
</dbReference>
<accession>X0X6L5</accession>
<proteinExistence type="predicted"/>
<gene>
    <name evidence="1" type="ORF">S01H1_71107</name>
</gene>
<evidence type="ECO:0000313" key="1">
    <source>
        <dbReference type="EMBL" id="GAG38874.1"/>
    </source>
</evidence>
<reference evidence="1" key="1">
    <citation type="journal article" date="2014" name="Front. Microbiol.">
        <title>High frequency of phylogenetically diverse reductive dehalogenase-homologous genes in deep subseafloor sedimentary metagenomes.</title>
        <authorList>
            <person name="Kawai M."/>
            <person name="Futagami T."/>
            <person name="Toyoda A."/>
            <person name="Takaki Y."/>
            <person name="Nishi S."/>
            <person name="Hori S."/>
            <person name="Arai W."/>
            <person name="Tsubouchi T."/>
            <person name="Morono Y."/>
            <person name="Uchiyama I."/>
            <person name="Ito T."/>
            <person name="Fujiyama A."/>
            <person name="Inagaki F."/>
            <person name="Takami H."/>
        </authorList>
    </citation>
    <scope>NUCLEOTIDE SEQUENCE</scope>
    <source>
        <strain evidence="1">Expedition CK06-06</strain>
    </source>
</reference>